<protein>
    <recommendedName>
        <fullName evidence="2">C2H2-type domain-containing protein</fullName>
    </recommendedName>
</protein>
<comment type="caution">
    <text evidence="3">The sequence shown here is derived from an EMBL/GenBank/DDBJ whole genome shotgun (WGS) entry which is preliminary data.</text>
</comment>
<gene>
    <name evidence="3" type="ORF">EDS130_LOCUS40396</name>
</gene>
<dbReference type="AlphaFoldDB" id="A0A815QPG4"/>
<feature type="region of interest" description="Disordered" evidence="1">
    <location>
        <begin position="1063"/>
        <end position="1100"/>
    </location>
</feature>
<evidence type="ECO:0000313" key="3">
    <source>
        <dbReference type="EMBL" id="CAF1464848.1"/>
    </source>
</evidence>
<reference evidence="3" key="1">
    <citation type="submission" date="2021-02" db="EMBL/GenBank/DDBJ databases">
        <authorList>
            <person name="Nowell W R."/>
        </authorList>
    </citation>
    <scope>NUCLEOTIDE SEQUENCE</scope>
</reference>
<accession>A0A815QPG4</accession>
<dbReference type="PANTHER" id="PTHR33845">
    <property type="entry name" value="C2H2-TYPE DOMAIN-CONTAINING PROTEIN"/>
    <property type="match status" value="1"/>
</dbReference>
<dbReference type="Proteomes" id="UP000663852">
    <property type="component" value="Unassembled WGS sequence"/>
</dbReference>
<evidence type="ECO:0000256" key="1">
    <source>
        <dbReference type="SAM" id="MobiDB-lite"/>
    </source>
</evidence>
<evidence type="ECO:0000259" key="2">
    <source>
        <dbReference type="PROSITE" id="PS00028"/>
    </source>
</evidence>
<evidence type="ECO:0000313" key="4">
    <source>
        <dbReference type="Proteomes" id="UP000663852"/>
    </source>
</evidence>
<feature type="region of interest" description="Disordered" evidence="1">
    <location>
        <begin position="1125"/>
        <end position="1162"/>
    </location>
</feature>
<dbReference type="PANTHER" id="PTHR33845:SF1">
    <property type="entry name" value="C2H2-TYPE DOMAIN-CONTAINING PROTEIN"/>
    <property type="match status" value="1"/>
</dbReference>
<feature type="region of interest" description="Disordered" evidence="1">
    <location>
        <begin position="636"/>
        <end position="667"/>
    </location>
</feature>
<feature type="compositionally biased region" description="Acidic residues" evidence="1">
    <location>
        <begin position="637"/>
        <end position="664"/>
    </location>
</feature>
<sequence>MVIVMASTPECFFKDESCTDQFISFRELRHEHFSSSVFPGARSCIEIMLLRGDRFYQPVLRLQKTHVCTRHKEELLKEFRRSKYRTCHTCVPCFGKSKPSEAAQNIGAFIALTLYEELHFQYSYGKLICRRCREAVMKRTDPIKISNHMSAFHWLDTIVWSDEESEESTNDKDFHYSPVSITPTSSVFSGQNDKSKRAALQNFIQLMHPDRSGRSLLVTHSYNELTKGAQKNFLCSTKAVIDIVLEFLAGSNANEVRTKLFTETNKRSRVVMDPKLMNILSAIAEAYNNADSPSNRRTILSIVAKHVDYNLISSVIPGLTRHRLTEARLFAVESGKGVITKSTPRINVCYSSAQVEHFIDFVLSPHISSDVPFGEKTLRLSSGKEFNVPDTIRSINSTRIIQQYYEYCHQMCANFEPLASSSLYKILNCCKASTRKSLQGLNNFVADGIAAFEDLKIIIQNLSIDSDEKIRLAKAVQRAKQYLKSDFKLHVRQSSSVADHCIPFSLSERNSTFFSSSCNHHHDDICIECTNLANVLFDIKQAIKTNNSPETVGRTMYDYDESLEAILAWKSHLLRCVNQGQCRINIMQSMSENSIFLNLDWAMKWNPVYYREGQAAFFGKKGISWHITVVSMKQAGADEDDGSSSDVDESDDSSVDADDDDEEAEKSNNEAFRKIALEHKIFVHVFDQVTQDSDAVLAILQDVLTRVKAHNPNIKNAYIRSDNAGCYHSAQTIIGLRQLSLNTNITIIRFDFSDPQGGKGSSDRYSAVLKSHVRRFWNGGHDVATAAEFVAACASYGGIKNVQVFECQLAPAHSKDKRKINDITKLHNFIFEPSTSIRVYRAWNVGVGKVLAPDQNRNGSSIINMLVCVNTHTNQTQLVNSSANKPQKDLISSTNEDTHFNTGTQSKSKLFYCDQDGCIRRFFNYGNLLRHLASGNHFRKLEKLPMKDFAMITYKSKLDEVDNQQLISLELEKINFHTNSNDHLPKLNQGWALPSPRKVQRLTPKVRQFLEEKFDDGEQRGIRWQPEAVVNEMKHKKDPLTGSYVFELSELVKVGTVRSFFSRQSTSRRKQTSRQSTTTQNTTMTIPDESDNEEDTDEQAFQEQLSVDLDLQLRQIQLSAKILNSADTSSASNITKRALPSLDKENISHPRKSSRLPRKTNQ</sequence>
<dbReference type="PROSITE" id="PS00028">
    <property type="entry name" value="ZINC_FINGER_C2H2_1"/>
    <property type="match status" value="1"/>
</dbReference>
<dbReference type="InterPro" id="IPR013087">
    <property type="entry name" value="Znf_C2H2_type"/>
</dbReference>
<feature type="compositionally biased region" description="Polar residues" evidence="1">
    <location>
        <begin position="1125"/>
        <end position="1135"/>
    </location>
</feature>
<name>A0A815QPG4_ADIRI</name>
<proteinExistence type="predicted"/>
<organism evidence="3 4">
    <name type="scientific">Adineta ricciae</name>
    <name type="common">Rotifer</name>
    <dbReference type="NCBI Taxonomy" id="249248"/>
    <lineage>
        <taxon>Eukaryota</taxon>
        <taxon>Metazoa</taxon>
        <taxon>Spiralia</taxon>
        <taxon>Gnathifera</taxon>
        <taxon>Rotifera</taxon>
        <taxon>Eurotatoria</taxon>
        <taxon>Bdelloidea</taxon>
        <taxon>Adinetida</taxon>
        <taxon>Adinetidae</taxon>
        <taxon>Adineta</taxon>
    </lineage>
</organism>
<dbReference type="OrthoDB" id="10047052at2759"/>
<feature type="compositionally biased region" description="Low complexity" evidence="1">
    <location>
        <begin position="1073"/>
        <end position="1085"/>
    </location>
</feature>
<feature type="compositionally biased region" description="Basic residues" evidence="1">
    <location>
        <begin position="1149"/>
        <end position="1162"/>
    </location>
</feature>
<feature type="domain" description="C2H2-type" evidence="2">
    <location>
        <begin position="913"/>
        <end position="937"/>
    </location>
</feature>
<dbReference type="EMBL" id="CAJNOJ010000486">
    <property type="protein sequence ID" value="CAF1464848.1"/>
    <property type="molecule type" value="Genomic_DNA"/>
</dbReference>
<feature type="compositionally biased region" description="Acidic residues" evidence="1">
    <location>
        <begin position="1088"/>
        <end position="1100"/>
    </location>
</feature>